<reference evidence="1" key="1">
    <citation type="submission" date="2017-05" db="UniProtKB">
        <authorList>
            <consortium name="EnsemblMetazoa"/>
        </authorList>
    </citation>
    <scope>IDENTIFICATION</scope>
</reference>
<protein>
    <submittedName>
        <fullName evidence="1">Uncharacterized protein</fullName>
    </submittedName>
</protein>
<dbReference type="AlphaFoldDB" id="A0A1X7U689"/>
<organism evidence="1">
    <name type="scientific">Amphimedon queenslandica</name>
    <name type="common">Sponge</name>
    <dbReference type="NCBI Taxonomy" id="400682"/>
    <lineage>
        <taxon>Eukaryota</taxon>
        <taxon>Metazoa</taxon>
        <taxon>Porifera</taxon>
        <taxon>Demospongiae</taxon>
        <taxon>Heteroscleromorpha</taxon>
        <taxon>Haplosclerida</taxon>
        <taxon>Niphatidae</taxon>
        <taxon>Amphimedon</taxon>
    </lineage>
</organism>
<name>A0A1X7U689_AMPQE</name>
<accession>A0A1X7U689</accession>
<sequence>MATKILSHFMLVVKQSMRIYGVHCEVFWRSANNVTRKDLLIFALSDKVKCCCSFCDKMLAHWKDKDIWLHGQYNNSRSEIWHEEGFSELNWFWDPDKKRLLLIKCSTVISYDTLYSSPCLATTSKMIPVTCRSYFSSNDYRPTYARFSFKLYENVRSTKN</sequence>
<proteinExistence type="predicted"/>
<dbReference type="InParanoid" id="A0A1X7U689"/>
<dbReference type="EnsemblMetazoa" id="Aqu2.1.22976_001">
    <property type="protein sequence ID" value="Aqu2.1.22976_001"/>
    <property type="gene ID" value="Aqu2.1.22976"/>
</dbReference>
<evidence type="ECO:0000313" key="1">
    <source>
        <dbReference type="EnsemblMetazoa" id="Aqu2.1.22976_001"/>
    </source>
</evidence>